<dbReference type="PROSITE" id="PS00941">
    <property type="entry name" value="CARBOXYLESTERASE_B_2"/>
    <property type="match status" value="1"/>
</dbReference>
<dbReference type="InterPro" id="IPR029058">
    <property type="entry name" value="AB_hydrolase_fold"/>
</dbReference>
<evidence type="ECO:0000256" key="3">
    <source>
        <dbReference type="RuleBase" id="RU361235"/>
    </source>
</evidence>
<evidence type="ECO:0000259" key="5">
    <source>
        <dbReference type="Pfam" id="PF00135"/>
    </source>
</evidence>
<dbReference type="PRINTS" id="PR00878">
    <property type="entry name" value="CHOLNESTRASE"/>
</dbReference>
<dbReference type="Proteomes" id="UP000301751">
    <property type="component" value="Unassembled WGS sequence"/>
</dbReference>
<dbReference type="EMBL" id="BJCL01000001">
    <property type="protein sequence ID" value="GCL61295.1"/>
    <property type="molecule type" value="Genomic_DNA"/>
</dbReference>
<dbReference type="InterPro" id="IPR000997">
    <property type="entry name" value="Cholinesterase"/>
</dbReference>
<feature type="region of interest" description="Disordered" evidence="4">
    <location>
        <begin position="1"/>
        <end position="20"/>
    </location>
</feature>
<feature type="compositionally biased region" description="Low complexity" evidence="4">
    <location>
        <begin position="1"/>
        <end position="14"/>
    </location>
</feature>
<evidence type="ECO:0000256" key="2">
    <source>
        <dbReference type="ARBA" id="ARBA00022801"/>
    </source>
</evidence>
<dbReference type="PANTHER" id="PTHR11559">
    <property type="entry name" value="CARBOXYLESTERASE"/>
    <property type="match status" value="1"/>
</dbReference>
<dbReference type="InterPro" id="IPR019826">
    <property type="entry name" value="Carboxylesterase_B_AS"/>
</dbReference>
<proteinExistence type="inferred from homology"/>
<dbReference type="InterPro" id="IPR019819">
    <property type="entry name" value="Carboxylesterase_B_CS"/>
</dbReference>
<keyword evidence="2 3" id="KW-0378">Hydrolase</keyword>
<feature type="domain" description="Carboxylesterase type B" evidence="5">
    <location>
        <begin position="401"/>
        <end position="516"/>
    </location>
</feature>
<evidence type="ECO:0000256" key="4">
    <source>
        <dbReference type="SAM" id="MobiDB-lite"/>
    </source>
</evidence>
<dbReference type="OrthoDB" id="9775851at2"/>
<dbReference type="AlphaFoldDB" id="A0A480ANQ5"/>
<comment type="similarity">
    <text evidence="1 3">Belongs to the type-B carboxylesterase/lipase family.</text>
</comment>
<accession>A0A480ANQ5</accession>
<dbReference type="GO" id="GO:0004104">
    <property type="term" value="F:cholinesterase activity"/>
    <property type="evidence" value="ECO:0007669"/>
    <property type="project" value="InterPro"/>
</dbReference>
<name>A0A480ANQ5_9BURK</name>
<dbReference type="SUPFAM" id="SSF53474">
    <property type="entry name" value="alpha/beta-Hydrolases"/>
    <property type="match status" value="1"/>
</dbReference>
<sequence>MHHPAAPARRSPAACGGAEPAWPTRGLRQSLAQLALLLSLLVLWLPGARAEAGATVQTAAGRLQGRVVDGLAVFRGIPYARAPVGALRWQPPQALPPWRGVREAGTNGAACTQTPGPSLEGGGDPGPLSEDCLFLNIWAPADAAAAPGPRPVLVWLHGGALVLGAGGLDIYDGAALARQGLVVVTLNYRLGPLGYFNHPALEARSPDGAMNFGLLDQIAALRWVQRHIAAFGGDPRQITVAGQSAGAQSVLALLAAPPARGLVQRAIVQSAYGIPSHSRAQARAAGVRLASAVGLPGARASLTQLRRVPAAQLVAQAGPGRSLAPSLIVGDAAMPQALLPAFQAGRQAAVPLLIGSTSHEASVALAFGLQPAVLVQQLGAARILLAPLYPGVTDEAELGRQVVRDVAFTAFARRIAVLQSRRAPVWRYHFDRLPEAARGTQPGVAHGGEVPAVFGTGDLCRCLAVPLSDADRQAWQRVSARWAAFARGGPPDTAAGPAWPRDSRWQPVVLEFGETEAVVPDFMRQRLDTLVAGLALAGWFAGSR</sequence>
<gene>
    <name evidence="6" type="ORF">AQPW35_03760</name>
</gene>
<protein>
    <recommendedName>
        <fullName evidence="3">Carboxylic ester hydrolase</fullName>
        <ecNumber evidence="3">3.1.1.-</ecNumber>
    </recommendedName>
</protein>
<dbReference type="PROSITE" id="PS00122">
    <property type="entry name" value="CARBOXYLESTERASE_B_1"/>
    <property type="match status" value="1"/>
</dbReference>
<evidence type="ECO:0000313" key="6">
    <source>
        <dbReference type="EMBL" id="GCL61295.1"/>
    </source>
</evidence>
<evidence type="ECO:0000256" key="1">
    <source>
        <dbReference type="ARBA" id="ARBA00005964"/>
    </source>
</evidence>
<reference evidence="7" key="1">
    <citation type="submission" date="2019-03" db="EMBL/GenBank/DDBJ databases">
        <title>Aquabacterium pictum sp.nov., the first bacteriochlorophyll a-containing freshwater bacterium in the genus Aquabacterium of the class Betaproteobacteria.</title>
        <authorList>
            <person name="Hirose S."/>
            <person name="Tank M."/>
            <person name="Hara E."/>
            <person name="Tamaki H."/>
            <person name="Takaichi S."/>
            <person name="Haruta S."/>
            <person name="Hanada S."/>
        </authorList>
    </citation>
    <scope>NUCLEOTIDE SEQUENCE [LARGE SCALE GENOMIC DNA]</scope>
    <source>
        <strain evidence="7">W35</strain>
    </source>
</reference>
<evidence type="ECO:0000313" key="7">
    <source>
        <dbReference type="Proteomes" id="UP000301751"/>
    </source>
</evidence>
<dbReference type="EC" id="3.1.1.-" evidence="3"/>
<comment type="caution">
    <text evidence="6">The sequence shown here is derived from an EMBL/GenBank/DDBJ whole genome shotgun (WGS) entry which is preliminary data.</text>
</comment>
<dbReference type="InterPro" id="IPR050309">
    <property type="entry name" value="Type-B_Carboxylest/Lipase"/>
</dbReference>
<feature type="domain" description="Carboxylesterase type B" evidence="5">
    <location>
        <begin position="54"/>
        <end position="372"/>
    </location>
</feature>
<dbReference type="InterPro" id="IPR002018">
    <property type="entry name" value="CarbesteraseB"/>
</dbReference>
<dbReference type="Gene3D" id="3.40.50.1820">
    <property type="entry name" value="alpha/beta hydrolase"/>
    <property type="match status" value="1"/>
</dbReference>
<keyword evidence="7" id="KW-1185">Reference proteome</keyword>
<dbReference type="Pfam" id="PF00135">
    <property type="entry name" value="COesterase"/>
    <property type="match status" value="2"/>
</dbReference>
<organism evidence="6 7">
    <name type="scientific">Pseudaquabacterium pictum</name>
    <dbReference type="NCBI Taxonomy" id="2315236"/>
    <lineage>
        <taxon>Bacteria</taxon>
        <taxon>Pseudomonadati</taxon>
        <taxon>Pseudomonadota</taxon>
        <taxon>Betaproteobacteria</taxon>
        <taxon>Burkholderiales</taxon>
        <taxon>Sphaerotilaceae</taxon>
        <taxon>Pseudaquabacterium</taxon>
    </lineage>
</organism>